<comment type="caution">
    <text evidence="3">The sequence shown here is derived from an EMBL/GenBank/DDBJ whole genome shotgun (WGS) entry which is preliminary data.</text>
</comment>
<organism evidence="3 4">
    <name type="scientific">Steinernema hermaphroditum</name>
    <dbReference type="NCBI Taxonomy" id="289476"/>
    <lineage>
        <taxon>Eukaryota</taxon>
        <taxon>Metazoa</taxon>
        <taxon>Ecdysozoa</taxon>
        <taxon>Nematoda</taxon>
        <taxon>Chromadorea</taxon>
        <taxon>Rhabditida</taxon>
        <taxon>Tylenchina</taxon>
        <taxon>Panagrolaimomorpha</taxon>
        <taxon>Strongyloidoidea</taxon>
        <taxon>Steinernematidae</taxon>
        <taxon>Steinernema</taxon>
    </lineage>
</organism>
<dbReference type="GO" id="GO:0005886">
    <property type="term" value="C:plasma membrane"/>
    <property type="evidence" value="ECO:0007669"/>
    <property type="project" value="TreeGrafter"/>
</dbReference>
<dbReference type="PANTHER" id="PTHR11733">
    <property type="entry name" value="ZINC METALLOPROTEASE FAMILY M13 NEPRILYSIN-RELATED"/>
    <property type="match status" value="1"/>
</dbReference>
<proteinExistence type="predicted"/>
<sequence length="581" mass="67608">MSRTALLFLFLPTLIFGSYFELDHEFSRTIHPCQDFYKFVCNPDGNRNDSYMYTYGQKYIRVREILGAFKNYSDPISDFIREIYIRDHWNRTLFEKGRLVGMDLAMGKQKFEILYNVSAKALTIIDGKTMNLRNRSSLESVNCVYNECPGYVKGILFEFKNATDDDDQMDLQKLNITAMYIKVEPEELTEEEKDDINIRVFETHDKPWATPYLNLLTAKFSSERGLWLSDDKDLLFKKFAKALIDETVAELEEQAWIPSGIKQRVIESVKTIRMNLPVPDSVKNLDNVNEAIAFYLRRFEQYGHDLFKETLFEDELYKRMLKDESCNTVCQLKKFKEFAHLTMRKCQHKYGATDKYVDIIQAGTMPVHLFDRGAFSVFDEMMIYPSYMLYANDDLPIGFRYGHIVHILAHEIFHTLDANLGIDARMKKAANELIGLKEYDEAIKCYEDYYGSFGATAPNGTVFFPDGKLKKNEGFADVEGTRIALRVLQKTLFSSRAFKSSYSYSAYNDFEWFFMGAMMLGCPKAGLDDFEEFKRTEMGVHPRLTIRVNAWVRQLDEFSKIFNCKPGDPMYVVDKQCKAFP</sequence>
<name>A0AA39IT99_9BILA</name>
<feature type="domain" description="Peptidase M13 C-terminal" evidence="2">
    <location>
        <begin position="393"/>
        <end position="573"/>
    </location>
</feature>
<dbReference type="GO" id="GO:0004222">
    <property type="term" value="F:metalloendopeptidase activity"/>
    <property type="evidence" value="ECO:0007669"/>
    <property type="project" value="InterPro"/>
</dbReference>
<dbReference type="PROSITE" id="PS51885">
    <property type="entry name" value="NEPRILYSIN"/>
    <property type="match status" value="1"/>
</dbReference>
<evidence type="ECO:0000256" key="1">
    <source>
        <dbReference type="SAM" id="SignalP"/>
    </source>
</evidence>
<feature type="chain" id="PRO_5041319476" description="Peptidase M13 C-terminal domain-containing protein" evidence="1">
    <location>
        <begin position="18"/>
        <end position="581"/>
    </location>
</feature>
<dbReference type="Proteomes" id="UP001175271">
    <property type="component" value="Unassembled WGS sequence"/>
</dbReference>
<evidence type="ECO:0000259" key="2">
    <source>
        <dbReference type="Pfam" id="PF01431"/>
    </source>
</evidence>
<evidence type="ECO:0000313" key="4">
    <source>
        <dbReference type="Proteomes" id="UP001175271"/>
    </source>
</evidence>
<dbReference type="Pfam" id="PF01431">
    <property type="entry name" value="Peptidase_M13"/>
    <property type="match status" value="1"/>
</dbReference>
<dbReference type="PANTHER" id="PTHR11733:SF208">
    <property type="entry name" value="PEPTIDASE M13 C-TERMINAL DOMAIN-CONTAINING PROTEIN"/>
    <property type="match status" value="1"/>
</dbReference>
<protein>
    <recommendedName>
        <fullName evidence="2">Peptidase M13 C-terminal domain-containing protein</fullName>
    </recommendedName>
</protein>
<dbReference type="GO" id="GO:0016485">
    <property type="term" value="P:protein processing"/>
    <property type="evidence" value="ECO:0007669"/>
    <property type="project" value="TreeGrafter"/>
</dbReference>
<dbReference type="AlphaFoldDB" id="A0AA39IT99"/>
<dbReference type="EMBL" id="JAUCMV010000001">
    <property type="protein sequence ID" value="KAK0429147.1"/>
    <property type="molecule type" value="Genomic_DNA"/>
</dbReference>
<evidence type="ECO:0000313" key="3">
    <source>
        <dbReference type="EMBL" id="KAK0429147.1"/>
    </source>
</evidence>
<dbReference type="InterPro" id="IPR000718">
    <property type="entry name" value="Peptidase_M13"/>
</dbReference>
<feature type="signal peptide" evidence="1">
    <location>
        <begin position="1"/>
        <end position="17"/>
    </location>
</feature>
<accession>A0AA39IT99</accession>
<dbReference type="InterPro" id="IPR018497">
    <property type="entry name" value="Peptidase_M13_C"/>
</dbReference>
<reference evidence="3" key="1">
    <citation type="submission" date="2023-06" db="EMBL/GenBank/DDBJ databases">
        <title>Genomic analysis of the entomopathogenic nematode Steinernema hermaphroditum.</title>
        <authorList>
            <person name="Schwarz E.M."/>
            <person name="Heppert J.K."/>
            <person name="Baniya A."/>
            <person name="Schwartz H.T."/>
            <person name="Tan C.-H."/>
            <person name="Antoshechkin I."/>
            <person name="Sternberg P.W."/>
            <person name="Goodrich-Blair H."/>
            <person name="Dillman A.R."/>
        </authorList>
    </citation>
    <scope>NUCLEOTIDE SEQUENCE</scope>
    <source>
        <strain evidence="3">PS9179</strain>
        <tissue evidence="3">Whole animal</tissue>
    </source>
</reference>
<gene>
    <name evidence="3" type="ORF">QR680_011221</name>
</gene>
<keyword evidence="4" id="KW-1185">Reference proteome</keyword>
<dbReference type="SUPFAM" id="SSF55486">
    <property type="entry name" value="Metalloproteases ('zincins'), catalytic domain"/>
    <property type="match status" value="1"/>
</dbReference>
<keyword evidence="1" id="KW-0732">Signal</keyword>
<dbReference type="Gene3D" id="3.40.390.10">
    <property type="entry name" value="Collagenase (Catalytic Domain)"/>
    <property type="match status" value="1"/>
</dbReference>
<dbReference type="InterPro" id="IPR024079">
    <property type="entry name" value="MetalloPept_cat_dom_sf"/>
</dbReference>